<gene>
    <name evidence="11" type="ORF">Tdes44962_MAKER06107</name>
</gene>
<keyword evidence="3" id="KW-0158">Chromosome</keyword>
<evidence type="ECO:0000256" key="7">
    <source>
        <dbReference type="ARBA" id="ARBA00023306"/>
    </source>
</evidence>
<dbReference type="EMBL" id="RIBY02002545">
    <property type="protein sequence ID" value="KAH9809773.1"/>
    <property type="molecule type" value="Genomic_DNA"/>
</dbReference>
<dbReference type="GO" id="GO:0000775">
    <property type="term" value="C:chromosome, centromeric region"/>
    <property type="evidence" value="ECO:0007669"/>
    <property type="project" value="UniProtKB-SubCell"/>
</dbReference>
<reference evidence="11 12" key="1">
    <citation type="journal article" date="2018" name="IMA Fungus">
        <title>IMA Genome-F 10: Nine draft genome sequences of Claviceps purpurea s.lat., including C. arundinis, C. humidiphila, and C. cf. spartinae, pseudomolecules for the pitch canker pathogen Fusarium circinatum, draft genome of Davidsoniella eucalypti, Grosmannia galeiformis, Quambalaria eucalypti, and Teratosphaeria destructans.</title>
        <authorList>
            <person name="Wingfield B.D."/>
            <person name="Liu M."/>
            <person name="Nguyen H.D."/>
            <person name="Lane F.A."/>
            <person name="Morgan S.W."/>
            <person name="De Vos L."/>
            <person name="Wilken P.M."/>
            <person name="Duong T.A."/>
            <person name="Aylward J."/>
            <person name="Coetzee M.P."/>
            <person name="Dadej K."/>
            <person name="De Beer Z.W."/>
            <person name="Findlay W."/>
            <person name="Havenga M."/>
            <person name="Kolarik M."/>
            <person name="Menzies J.G."/>
            <person name="Naidoo K."/>
            <person name="Pochopski O."/>
            <person name="Shoukouhi P."/>
            <person name="Santana Q.C."/>
            <person name="Seifert K.A."/>
            <person name="Soal N."/>
            <person name="Steenkamp E.T."/>
            <person name="Tatham C.T."/>
            <person name="van der Nest M.A."/>
            <person name="Wingfield M.J."/>
        </authorList>
    </citation>
    <scope>NUCLEOTIDE SEQUENCE [LARGE SCALE GENOMIC DNA]</scope>
    <source>
        <strain evidence="11">CMW44962</strain>
    </source>
</reference>
<keyword evidence="7" id="KW-0131">Cell cycle</keyword>
<proteinExistence type="inferred from homology"/>
<feature type="domain" description="Shugoshin N-terminal coiled-coil" evidence="10">
    <location>
        <begin position="19"/>
        <end position="58"/>
    </location>
</feature>
<keyword evidence="8" id="KW-0137">Centromere</keyword>
<evidence type="ECO:0000313" key="11">
    <source>
        <dbReference type="EMBL" id="KAH9809773.1"/>
    </source>
</evidence>
<comment type="similarity">
    <text evidence="2">Belongs to the shugoshin family.</text>
</comment>
<organism evidence="11 12">
    <name type="scientific">Teratosphaeria destructans</name>
    <dbReference type="NCBI Taxonomy" id="418781"/>
    <lineage>
        <taxon>Eukaryota</taxon>
        <taxon>Fungi</taxon>
        <taxon>Dikarya</taxon>
        <taxon>Ascomycota</taxon>
        <taxon>Pezizomycotina</taxon>
        <taxon>Dothideomycetes</taxon>
        <taxon>Dothideomycetidae</taxon>
        <taxon>Mycosphaerellales</taxon>
        <taxon>Teratosphaeriaceae</taxon>
        <taxon>Teratosphaeria</taxon>
    </lineage>
</organism>
<comment type="subcellular location">
    <subcellularLocation>
        <location evidence="1">Chromosome</location>
        <location evidence="1">Centromere</location>
    </subcellularLocation>
</comment>
<keyword evidence="5" id="KW-0159">Chromosome partition</keyword>
<evidence type="ECO:0000256" key="8">
    <source>
        <dbReference type="ARBA" id="ARBA00023328"/>
    </source>
</evidence>
<dbReference type="GO" id="GO:0051301">
    <property type="term" value="P:cell division"/>
    <property type="evidence" value="ECO:0007669"/>
    <property type="project" value="UniProtKB-KW"/>
</dbReference>
<feature type="region of interest" description="Disordered" evidence="9">
    <location>
        <begin position="1"/>
        <end position="36"/>
    </location>
</feature>
<evidence type="ECO:0000256" key="4">
    <source>
        <dbReference type="ARBA" id="ARBA00022618"/>
    </source>
</evidence>
<evidence type="ECO:0000313" key="12">
    <source>
        <dbReference type="Proteomes" id="UP001138500"/>
    </source>
</evidence>
<dbReference type="OrthoDB" id="3960982at2759"/>
<evidence type="ECO:0000256" key="9">
    <source>
        <dbReference type="SAM" id="MobiDB-lite"/>
    </source>
</evidence>
<evidence type="ECO:0000256" key="3">
    <source>
        <dbReference type="ARBA" id="ARBA00022454"/>
    </source>
</evidence>
<accession>A0A9W7SIA6</accession>
<name>A0A9W7SIA6_9PEZI</name>
<comment type="caution">
    <text evidence="11">The sequence shown here is derived from an EMBL/GenBank/DDBJ whole genome shotgun (WGS) entry which is preliminary data.</text>
</comment>
<protein>
    <recommendedName>
        <fullName evidence="10">Shugoshin N-terminal coiled-coil domain-containing protein</fullName>
    </recommendedName>
</protein>
<evidence type="ECO:0000256" key="6">
    <source>
        <dbReference type="ARBA" id="ARBA00023054"/>
    </source>
</evidence>
<keyword evidence="4" id="KW-0132">Cell division</keyword>
<evidence type="ECO:0000256" key="1">
    <source>
        <dbReference type="ARBA" id="ARBA00004584"/>
    </source>
</evidence>
<keyword evidence="6" id="KW-0175">Coiled coil</keyword>
<keyword evidence="12" id="KW-1185">Reference proteome</keyword>
<dbReference type="AlphaFoldDB" id="A0A9W7SIA6"/>
<evidence type="ECO:0000256" key="5">
    <source>
        <dbReference type="ARBA" id="ARBA00022829"/>
    </source>
</evidence>
<reference evidence="11 12" key="2">
    <citation type="journal article" date="2021" name="Curr. Genet.">
        <title>Genetic response to nitrogen starvation in the aggressive Eucalyptus foliar pathogen Teratosphaeria destructans.</title>
        <authorList>
            <person name="Havenga M."/>
            <person name="Wingfield B.D."/>
            <person name="Wingfield M.J."/>
            <person name="Dreyer L.L."/>
            <person name="Roets F."/>
            <person name="Aylward J."/>
        </authorList>
    </citation>
    <scope>NUCLEOTIDE SEQUENCE [LARGE SCALE GENOMIC DNA]</scope>
    <source>
        <strain evidence="11">CMW44962</strain>
    </source>
</reference>
<evidence type="ECO:0000259" key="10">
    <source>
        <dbReference type="Pfam" id="PF07558"/>
    </source>
</evidence>
<sequence>MHTESCPVVQRAPAGLGKVRRRSIRQNYEPAKTHLSQSLRIRNPEVEVSRLLSDNLDLWQAERQVYGGDVV</sequence>
<dbReference type="Proteomes" id="UP001138500">
    <property type="component" value="Unassembled WGS sequence"/>
</dbReference>
<evidence type="ECO:0000256" key="2">
    <source>
        <dbReference type="ARBA" id="ARBA00010845"/>
    </source>
</evidence>
<dbReference type="InterPro" id="IPR011516">
    <property type="entry name" value="Shugoshin_N"/>
</dbReference>
<dbReference type="GO" id="GO:0007059">
    <property type="term" value="P:chromosome segregation"/>
    <property type="evidence" value="ECO:0007669"/>
    <property type="project" value="UniProtKB-KW"/>
</dbReference>
<dbReference type="Pfam" id="PF07558">
    <property type="entry name" value="Shugoshin_N"/>
    <property type="match status" value="1"/>
</dbReference>